<feature type="compositionally biased region" description="Low complexity" evidence="4">
    <location>
        <begin position="67"/>
        <end position="80"/>
    </location>
</feature>
<dbReference type="EMBL" id="JAENIP010000007">
    <property type="protein sequence ID" value="MBK1843315.1"/>
    <property type="molecule type" value="Genomic_DNA"/>
</dbReference>
<feature type="domain" description="DUF7507" evidence="7">
    <location>
        <begin position="2003"/>
        <end position="2109"/>
    </location>
</feature>
<feature type="domain" description="SD-repeat containing protein B" evidence="6">
    <location>
        <begin position="1164"/>
        <end position="1252"/>
    </location>
</feature>
<keyword evidence="5" id="KW-0812">Transmembrane</keyword>
<evidence type="ECO:0000256" key="1">
    <source>
        <dbReference type="ARBA" id="ARBA00004613"/>
    </source>
</evidence>
<feature type="region of interest" description="Disordered" evidence="4">
    <location>
        <begin position="2679"/>
        <end position="2815"/>
    </location>
</feature>
<sequence>MPIRHAGRSIAALIAVICVMLALLAMPARSEAEQAETAGPSAAVDERTEVPDSGTDVPESGTSEPQAVPAGDGDPTAGDGDVPEVPDLLLEPSDVDAPVVAPLAATALPEGNTVVAGENGSALGVALTQVSAGKGQGSDVSYPCGINVKHGFPEEESDETTTDGNVCAGDSAQYSLTLSKTASNGPATFRINLNWIDVQTGERASMRNIPTRIVTTTGQNGVVIRPISSSEVEVTFENSEPYSVTVPVNVSASPFDYTETYRLKGRFHLVGTVTPVVSGDDAAIPPISTEPVSLDSDKDLNILRVERFDLIVAATSVAPSDVVINGRSYRAISAQPGITHLYYPGYSGAGLNGKNGAKLPKQLLKYVLDADSLPEGVDPGQVLTSFDGSDPVPADLDDGGPYVVGEISGSYFLPSVSYSRYPSFRFFIPTEDLPREDGIEISSKFLAIDDEHNPTKVRGPSGEESAFPEFAGNADFGDDEVDPGSNMGKDFSTENTEAGLKKGSNRNYPNNNWVRHTLNLSQYECAEGEDCISTKVDQNYGRGPVDEATGKRAALRQAPVQLKINPLQGRDNPRICVAWKPGYQIFGGDKRIHVGWSTKSTPRLNEVYPNARVYFTNRDLVGDGNGEPDCSKDNFILPGDEALGSWRLADVFGPGTDYRDISGFLIEIDGDGIFTKPTALTYDAAGFNPDKIAGNEEKINGGRYYVTRNYMRVASGDGEYSPAVSDVIYQSTKPTVSVGQMNMPGWYGPDRTKKKNTPGRGRQSVEVRSYPRINFTDGVTSALNGTDENGEPNRFYTRVFLSKCLNVDADDLPPGVTYVRRTELSQDYNDCGVSKDHYLERSWLFGDKENTSGDPLNDPALPVGFAERVKRESDWLVWRNNEPPVFSAEVETPAWALPGQEFPILVESFGTGMGHLKDPSAGAEDSWIDRGYVDPEAYYPWNGNSIRGTILVPRIDVLSADKSVVEDEVPLNSDVAFITTVSNDSALSYPAFEYIDVLPYDGDERGSRYHGTYTLKSAARLAGGQPEVEIYYTTDDPATVSACPESATHDDERAACGAFSRQDGGRPVDADPSTGTTWKLLSTEAIEEQHAPGGKRITALKYRGGELNSGDSSQIKVVLQTEGNHNRDIYVNRMGMTVLPADGTSNPPIPAPDPVRAEVYSGQITGTVYDDVENTGGRVAGDDPREGVTVTLLDGDTVIATAVTDDRGNYDFDNLVPGKYTVRIDVPEGMEVTQSGRNPANNGSSEVTDLTVPANRRDLIDNIDFGLFSPRPAITVDKSVNGGDTAALVAKDEASFTITGENTGNAVLNHVRLADDWSAGALDISCVLKNATGSLYPIDAAAARGDLLSADGATLDPGDSYACTATHTVTQENIDARQPLTNHVTVTADYRGTPVGPVEDTVTVTLPDDAAISIEKSVEDRHEPYIAGDQISYRFTLRNEGSLTLHDVTVTDPLLGNTPNDCPTLLTPGQEVTCSATEAYVVTEADAAAKKIDNTATVSGRKPGDDATVEDDSTLTLVAGEPGIAIEKTNDIPAGKKLRTGDPVIWTITVTNTGDTPLNDVTVTDEVLEARGVDLECSPAVPAAGVTLAPNGGQIVCTGRDEITQADIDAETTLVNTAGTSGRYGTWDDSPTATAEVEVSDLAGMTITKSVIDPKPEYTSGDRIRYRFVIRNTGDVTLKNITVTDPMLEQAGVNLNCAATDLESLDPGSDIVCESDEYEITDDDVSGGKDKLVNHVDVSALTPTKGRAVADPDGSDATVNVGLPHLTVKKENITTEISGTQDVEWKITVSNDGTTALENVTLTDQLVADSNGSITCPGNPGLVDGTGISMDSRSTAVCTARITLDQTAVDAAYKEGSVSNTVGAEGTFNGRMVTAGPDTAVVPVALPADLTLTKNVIDEKEAYVAGDTIDYSFTVTNTGKVTLDRITVEDVALGDVNCDATTLRPDESTDCSAAGHVLTPGDIDTARTDTDGTFTNTATAHAATPTGENVDSREATATVTVGEPGITVLKTADRSRPLKVGEDLTYMIAVTNSGGTPVDGVTLSDPMLDGRNAVLECGDHGDITSGGVTLAIAERVTCTATVRITQDDLETAADGTLVNVATVVGDFHGRNVSGSSAVTTPLDVRPELTLEKKVAEPDRQYTPGSEVVYGFTVTNTGTVAVTGITLDDPKLKNISCPETELGRGESMDCRADALEVDEETARKGVLLNTATVRGETRAGTPVEATDSVTVDTGVPGLVIAKSSSAEEGVEAGDTITWTIRVRNSGGTPVENVRLSDPMLGDAELTCVLDGETWTNGSRLDVGQVVECTAETTVTQEQVDAESGIVNTATVTGGFGDFEIGELTAKATTPVSARSGLTVAKSVVGYEEGMVYRAGDEITYEFAVTNTGAVSLRDIVVEDAQLAAAGVEITCDNSTPLKPGETRVCTSGAYTVTPEQAEAGTVVNTATVNGVTPTKGINVTSEESGVSVPAADPRLVVAKSAEPTGPVAPGDTVTFTVSVRNEGNAAIEDLKITDRWLTDRGVTLDCGDAAALTGDGLTLPAGEEKSCTAEITVTDADLAASGDLVNTATAAGSVGGRPVQGNESTATVTLKRDAAITLSKDVVDPKDTYRVGDTVTFTYTVTNTGTVPLTGVTVLDATVAGVSCPATTLAPGESMTCTSAPHVITEKDAATGTYGGPATVTGTIPESMDPDRDDRTVSDTDSAEVKVERGTGFPGSSGGGIIPIPIPIPGSSSGGGNTGAPIPGSSGGGIIPIPIPGGEPTTGPQNPTAPVAPSSQPGPSSDTPGGTSGTSDGASGTSGATDGAANGGGTTKGLPVTGANVLVALGVGGVLALAGFGLVAADRRRRRDEQ</sequence>
<evidence type="ECO:0000256" key="3">
    <source>
        <dbReference type="ARBA" id="ARBA00022729"/>
    </source>
</evidence>
<feature type="region of interest" description="Disordered" evidence="4">
    <location>
        <begin position="452"/>
        <end position="508"/>
    </location>
</feature>
<dbReference type="SUPFAM" id="SSF49478">
    <property type="entry name" value="Cna protein B-type domain"/>
    <property type="match status" value="1"/>
</dbReference>
<keyword evidence="5" id="KW-0472">Membrane</keyword>
<evidence type="ECO:0000259" key="7">
    <source>
        <dbReference type="Pfam" id="PF24346"/>
    </source>
</evidence>
<dbReference type="InterPro" id="IPR033764">
    <property type="entry name" value="Sdr_B"/>
</dbReference>
<protein>
    <submittedName>
        <fullName evidence="8">DUF11 domain-containing protein</fullName>
    </submittedName>
</protein>
<dbReference type="PANTHER" id="PTHR34819:SF3">
    <property type="entry name" value="CELL SURFACE PROTEIN"/>
    <property type="match status" value="1"/>
</dbReference>
<accession>A0ABS1FIT7</accession>
<gene>
    <name evidence="8" type="ORF">JIM95_01815</name>
</gene>
<feature type="compositionally biased region" description="Basic and acidic residues" evidence="4">
    <location>
        <begin position="2688"/>
        <end position="2708"/>
    </location>
</feature>
<dbReference type="PANTHER" id="PTHR34819">
    <property type="entry name" value="LARGE CYSTEINE-RICH PERIPLASMIC PROTEIN OMCB"/>
    <property type="match status" value="1"/>
</dbReference>
<feature type="domain" description="DUF7507" evidence="7">
    <location>
        <begin position="2472"/>
        <end position="2578"/>
    </location>
</feature>
<dbReference type="InterPro" id="IPR013783">
    <property type="entry name" value="Ig-like_fold"/>
</dbReference>
<proteinExistence type="predicted"/>
<feature type="domain" description="DUF7507" evidence="7">
    <location>
        <begin position="2593"/>
        <end position="2686"/>
    </location>
</feature>
<evidence type="ECO:0000256" key="4">
    <source>
        <dbReference type="SAM" id="MobiDB-lite"/>
    </source>
</evidence>
<dbReference type="Proteomes" id="UP000650005">
    <property type="component" value="Unassembled WGS sequence"/>
</dbReference>
<dbReference type="InterPro" id="IPR055354">
    <property type="entry name" value="DUF7507"/>
</dbReference>
<organism evidence="8 9">
    <name type="scientific">Corynebacterium antarcticum</name>
    <dbReference type="NCBI Taxonomy" id="2800405"/>
    <lineage>
        <taxon>Bacteria</taxon>
        <taxon>Bacillati</taxon>
        <taxon>Actinomycetota</taxon>
        <taxon>Actinomycetes</taxon>
        <taxon>Mycobacteriales</taxon>
        <taxon>Corynebacteriaceae</taxon>
        <taxon>Corynebacterium</taxon>
    </lineage>
</organism>
<evidence type="ECO:0000313" key="8">
    <source>
        <dbReference type="EMBL" id="MBK1843315.1"/>
    </source>
</evidence>
<feature type="domain" description="DUF7507" evidence="7">
    <location>
        <begin position="2126"/>
        <end position="2224"/>
    </location>
</feature>
<dbReference type="RefSeq" id="WP_200256409.1">
    <property type="nucleotide sequence ID" value="NZ_JAENIP020000004.1"/>
</dbReference>
<evidence type="ECO:0000256" key="2">
    <source>
        <dbReference type="ARBA" id="ARBA00022525"/>
    </source>
</evidence>
<dbReference type="NCBIfam" id="TIGR01451">
    <property type="entry name" value="B_ant_repeat"/>
    <property type="match status" value="6"/>
</dbReference>
<feature type="domain" description="DUF7507" evidence="7">
    <location>
        <begin position="2356"/>
        <end position="2460"/>
    </location>
</feature>
<feature type="domain" description="DUF7507" evidence="7">
    <location>
        <begin position="1764"/>
        <end position="1870"/>
    </location>
</feature>
<comment type="subcellular location">
    <subcellularLocation>
        <location evidence="1">Secreted</location>
    </subcellularLocation>
</comment>
<evidence type="ECO:0000313" key="9">
    <source>
        <dbReference type="Proteomes" id="UP000650005"/>
    </source>
</evidence>
<feature type="domain" description="DUF7507" evidence="7">
    <location>
        <begin position="2235"/>
        <end position="2332"/>
    </location>
</feature>
<dbReference type="InterPro" id="IPR047589">
    <property type="entry name" value="DUF11_rpt"/>
</dbReference>
<keyword evidence="9" id="KW-1185">Reference proteome</keyword>
<evidence type="ECO:0000259" key="6">
    <source>
        <dbReference type="Pfam" id="PF17210"/>
    </source>
</evidence>
<reference evidence="8" key="1">
    <citation type="submission" date="2021-01" db="EMBL/GenBank/DDBJ databases">
        <title>Characterization of Corynebacterium spp. from penguins.</title>
        <authorList>
            <person name="Svec P."/>
        </authorList>
    </citation>
    <scope>NUCLEOTIDE SEQUENCE</scope>
    <source>
        <strain evidence="8">CCM 8835</strain>
    </source>
</reference>
<dbReference type="Pfam" id="PF17210">
    <property type="entry name" value="SdrD_B"/>
    <property type="match status" value="1"/>
</dbReference>
<feature type="domain" description="DUF7507" evidence="7">
    <location>
        <begin position="1644"/>
        <end position="1750"/>
    </location>
</feature>
<keyword evidence="3" id="KW-0732">Signal</keyword>
<feature type="region of interest" description="Disordered" evidence="4">
    <location>
        <begin position="740"/>
        <end position="764"/>
    </location>
</feature>
<feature type="transmembrane region" description="Helical" evidence="5">
    <location>
        <begin position="2820"/>
        <end position="2840"/>
    </location>
</feature>
<feature type="domain" description="DUF7507" evidence="7">
    <location>
        <begin position="1410"/>
        <end position="1510"/>
    </location>
</feature>
<feature type="compositionally biased region" description="Gly residues" evidence="4">
    <location>
        <begin position="2711"/>
        <end position="2720"/>
    </location>
</feature>
<feature type="region of interest" description="Disordered" evidence="4">
    <location>
        <begin position="34"/>
        <end position="89"/>
    </location>
</feature>
<dbReference type="Pfam" id="PF24346">
    <property type="entry name" value="DUF7507"/>
    <property type="match status" value="12"/>
</dbReference>
<name>A0ABS1FIT7_9CORY</name>
<keyword evidence="5" id="KW-1133">Transmembrane helix</keyword>
<feature type="domain" description="DUF7507" evidence="7">
    <location>
        <begin position="1272"/>
        <end position="1394"/>
    </location>
</feature>
<evidence type="ECO:0000256" key="5">
    <source>
        <dbReference type="SAM" id="Phobius"/>
    </source>
</evidence>
<comment type="caution">
    <text evidence="8">The sequence shown here is derived from an EMBL/GenBank/DDBJ whole genome shotgun (WGS) entry which is preliminary data.</text>
</comment>
<dbReference type="Gene3D" id="2.60.40.10">
    <property type="entry name" value="Immunoglobulins"/>
    <property type="match status" value="3"/>
</dbReference>
<keyword evidence="2" id="KW-0964">Secreted</keyword>
<feature type="domain" description="DUF7507" evidence="7">
    <location>
        <begin position="1889"/>
        <end position="1992"/>
    </location>
</feature>
<feature type="compositionally biased region" description="Low complexity" evidence="4">
    <location>
        <begin position="2772"/>
        <end position="2803"/>
    </location>
</feature>
<feature type="domain" description="DUF7507" evidence="7">
    <location>
        <begin position="1521"/>
        <end position="1624"/>
    </location>
</feature>
<dbReference type="InterPro" id="IPR051172">
    <property type="entry name" value="Chlamydia_OmcB"/>
</dbReference>